<dbReference type="KEGG" id="dfa:DFA_10918"/>
<dbReference type="Gene3D" id="1.20.190.10">
    <property type="entry name" value="Pesticidal crystal protein, N-terminal domain"/>
    <property type="match status" value="1"/>
</dbReference>
<dbReference type="GeneID" id="14866596"/>
<evidence type="ECO:0000313" key="4">
    <source>
        <dbReference type="Proteomes" id="UP000007797"/>
    </source>
</evidence>
<keyword evidence="4" id="KW-1185">Reference proteome</keyword>
<reference evidence="4" key="1">
    <citation type="journal article" date="2011" name="Genome Res.">
        <title>Phylogeny-wide analysis of social amoeba genomes highlights ancient origins for complex intercellular communication.</title>
        <authorList>
            <person name="Heidel A.J."/>
            <person name="Lawal H.M."/>
            <person name="Felder M."/>
            <person name="Schilde C."/>
            <person name="Helps N.R."/>
            <person name="Tunggal B."/>
            <person name="Rivero F."/>
            <person name="John U."/>
            <person name="Schleicher M."/>
            <person name="Eichinger L."/>
            <person name="Platzer M."/>
            <person name="Noegel A.A."/>
            <person name="Schaap P."/>
            <person name="Gloeckner G."/>
        </authorList>
    </citation>
    <scope>NUCLEOTIDE SEQUENCE [LARGE SCALE GENOMIC DNA]</scope>
    <source>
        <strain evidence="4">SH3</strain>
    </source>
</reference>
<feature type="chain" id="PRO_5003313963" description="Pesticidal crystal protein domain-containing protein" evidence="1">
    <location>
        <begin position="26"/>
        <end position="645"/>
    </location>
</feature>
<evidence type="ECO:0000259" key="2">
    <source>
        <dbReference type="Pfam" id="PF03945"/>
    </source>
</evidence>
<dbReference type="RefSeq" id="XP_004351168.1">
    <property type="nucleotide sequence ID" value="XM_004351116.1"/>
</dbReference>
<evidence type="ECO:0000256" key="1">
    <source>
        <dbReference type="SAM" id="SignalP"/>
    </source>
</evidence>
<organism evidence="3 4">
    <name type="scientific">Cavenderia fasciculata</name>
    <name type="common">Slime mold</name>
    <name type="synonym">Dictyostelium fasciculatum</name>
    <dbReference type="NCBI Taxonomy" id="261658"/>
    <lineage>
        <taxon>Eukaryota</taxon>
        <taxon>Amoebozoa</taxon>
        <taxon>Evosea</taxon>
        <taxon>Eumycetozoa</taxon>
        <taxon>Dictyostelia</taxon>
        <taxon>Acytosteliales</taxon>
        <taxon>Cavenderiaceae</taxon>
        <taxon>Cavenderia</taxon>
    </lineage>
</organism>
<keyword evidence="1" id="KW-0732">Signal</keyword>
<dbReference type="Proteomes" id="UP000007797">
    <property type="component" value="Unassembled WGS sequence"/>
</dbReference>
<name>F4QBS2_CACFS</name>
<dbReference type="InterPro" id="IPR005639">
    <property type="entry name" value="Pest_crys_dom_I"/>
</dbReference>
<dbReference type="GO" id="GO:0001907">
    <property type="term" value="P:symbiont-mediated killing of host cell"/>
    <property type="evidence" value="ECO:0007669"/>
    <property type="project" value="InterPro"/>
</dbReference>
<dbReference type="InterPro" id="IPR036716">
    <property type="entry name" value="Pest_crys_N_sf"/>
</dbReference>
<dbReference type="PANTHER" id="PTHR37003">
    <property type="entry name" value="ENDOTOXIN_N DOMAIN-CONTAINING PROTEIN-RELATED"/>
    <property type="match status" value="1"/>
</dbReference>
<sequence>MVSKKLFSILIIGLILNSYLIAINAQINSGPTEVVTPLSTNMKNSIETRDDIIARIKDPLRRRQAVGDVLTTLVANEAEPIIDLIQNHHLDLVSTARGLLVGALSFVPVVGGLLSYATDIAFTLLRHDDTTKKMMDALNEPIKAMINTGITNYNFIALKSKFEGLSDAVKDFRDAVANYKIAPTPDNKVHVHEQFIATRTLFHGALPDFRNQEYKVSEGPISVFACTAFLYLLSDAIQNHEYYGFDTTWRDTFYSDFINTRKSFQDFFVGFYDAAFAQISIPSGTNSLKEYNMRNEFYNAMVTNIFDVSNFWFAMDPILFPNGVVTENTRYLFSSVSGYPTEQINPVPPKKDPHLDTYAKIKARFDSFNYHPYQGRLVGANIWCFDRIDSVQNKFYAYGNPTASTRLGIRVGGSGGALKTLDLSNRNDTSFTIGHDPDNIWKLNDPSQTFGTDRNFLTYTTVSMPGHIVGQLCPLGWNHDQTIQSMSGISVGFVDQDVRDENIIFQETASMITAEKTFAHSPTSITVTKDGINTAMHAINLPANTPVTLDYYLQYAVTKPTLSSNFRIFVYGKSTTTGATTLTFTLNGSVVGSKTFSSAANDLVHAKVVDTGIIMTLSPSNFNNFRIAFNGANYLLQSFILRNEN</sequence>
<protein>
    <recommendedName>
        <fullName evidence="2">Pesticidal crystal protein domain-containing protein</fullName>
    </recommendedName>
</protein>
<accession>F4QBS2</accession>
<dbReference type="InterPro" id="IPR038979">
    <property type="entry name" value="Pest_crys"/>
</dbReference>
<dbReference type="Pfam" id="PF03945">
    <property type="entry name" value="Endotoxin_N"/>
    <property type="match status" value="1"/>
</dbReference>
<evidence type="ECO:0000313" key="3">
    <source>
        <dbReference type="EMBL" id="EGG14660.1"/>
    </source>
</evidence>
<dbReference type="SUPFAM" id="SSF56849">
    <property type="entry name" value="delta-Endotoxin (insectocide), N-terminal domain"/>
    <property type="match status" value="1"/>
</dbReference>
<dbReference type="OMA" id="YYRENIT"/>
<feature type="signal peptide" evidence="1">
    <location>
        <begin position="1"/>
        <end position="25"/>
    </location>
</feature>
<gene>
    <name evidence="3" type="ORF">DFA_10918</name>
</gene>
<dbReference type="GO" id="GO:0090729">
    <property type="term" value="F:toxin activity"/>
    <property type="evidence" value="ECO:0007669"/>
    <property type="project" value="InterPro"/>
</dbReference>
<dbReference type="PANTHER" id="PTHR37003:SF2">
    <property type="entry name" value="PESTICIDAL CRYSTAL PROTEIN N-TERMINAL DOMAIN-CONTAINING PROTEIN"/>
    <property type="match status" value="1"/>
</dbReference>
<dbReference type="AlphaFoldDB" id="F4QBS2"/>
<dbReference type="EMBL" id="GL883028">
    <property type="protein sequence ID" value="EGG14660.1"/>
    <property type="molecule type" value="Genomic_DNA"/>
</dbReference>
<feature type="domain" description="Pesticidal crystal protein" evidence="2">
    <location>
        <begin position="100"/>
        <end position="316"/>
    </location>
</feature>
<proteinExistence type="predicted"/>